<organism evidence="1 2">
    <name type="scientific">Chondrus crispus</name>
    <name type="common">Carrageen Irish moss</name>
    <name type="synonym">Polymorpha crispa</name>
    <dbReference type="NCBI Taxonomy" id="2769"/>
    <lineage>
        <taxon>Eukaryota</taxon>
        <taxon>Rhodophyta</taxon>
        <taxon>Florideophyceae</taxon>
        <taxon>Rhodymeniophycidae</taxon>
        <taxon>Gigartinales</taxon>
        <taxon>Gigartinaceae</taxon>
        <taxon>Chondrus</taxon>
    </lineage>
</organism>
<keyword evidence="2" id="KW-1185">Reference proteome</keyword>
<dbReference type="KEGG" id="ccp:CHC_T00005266001"/>
<dbReference type="GeneID" id="17324371"/>
<accession>R7QE83</accession>
<proteinExistence type="predicted"/>
<reference evidence="2" key="1">
    <citation type="journal article" date="2013" name="Proc. Natl. Acad. Sci. U.S.A.">
        <title>Genome structure and metabolic features in the red seaweed Chondrus crispus shed light on evolution of the Archaeplastida.</title>
        <authorList>
            <person name="Collen J."/>
            <person name="Porcel B."/>
            <person name="Carre W."/>
            <person name="Ball S.G."/>
            <person name="Chaparro C."/>
            <person name="Tonon T."/>
            <person name="Barbeyron T."/>
            <person name="Michel G."/>
            <person name="Noel B."/>
            <person name="Valentin K."/>
            <person name="Elias M."/>
            <person name="Artiguenave F."/>
            <person name="Arun A."/>
            <person name="Aury J.M."/>
            <person name="Barbosa-Neto J.F."/>
            <person name="Bothwell J.H."/>
            <person name="Bouget F.Y."/>
            <person name="Brillet L."/>
            <person name="Cabello-Hurtado F."/>
            <person name="Capella-Gutierrez S."/>
            <person name="Charrier B."/>
            <person name="Cladiere L."/>
            <person name="Cock J.M."/>
            <person name="Coelho S.M."/>
            <person name="Colleoni C."/>
            <person name="Czjzek M."/>
            <person name="Da Silva C."/>
            <person name="Delage L."/>
            <person name="Denoeud F."/>
            <person name="Deschamps P."/>
            <person name="Dittami S.M."/>
            <person name="Gabaldon T."/>
            <person name="Gachon C.M."/>
            <person name="Groisillier A."/>
            <person name="Herve C."/>
            <person name="Jabbari K."/>
            <person name="Katinka M."/>
            <person name="Kloareg B."/>
            <person name="Kowalczyk N."/>
            <person name="Labadie K."/>
            <person name="Leblanc C."/>
            <person name="Lopez P.J."/>
            <person name="McLachlan D.H."/>
            <person name="Meslet-Cladiere L."/>
            <person name="Moustafa A."/>
            <person name="Nehr Z."/>
            <person name="Nyvall Collen P."/>
            <person name="Panaud O."/>
            <person name="Partensky F."/>
            <person name="Poulain J."/>
            <person name="Rensing S.A."/>
            <person name="Rousvoal S."/>
            <person name="Samson G."/>
            <person name="Symeonidi A."/>
            <person name="Weissenbach J."/>
            <person name="Zambounis A."/>
            <person name="Wincker P."/>
            <person name="Boyen C."/>
        </authorList>
    </citation>
    <scope>NUCLEOTIDE SEQUENCE [LARGE SCALE GENOMIC DNA]</scope>
    <source>
        <strain evidence="2">cv. Stackhouse</strain>
    </source>
</reference>
<dbReference type="EMBL" id="HG001806">
    <property type="protein sequence ID" value="CDF36822.1"/>
    <property type="molecule type" value="Genomic_DNA"/>
</dbReference>
<dbReference type="AlphaFoldDB" id="R7QE83"/>
<evidence type="ECO:0000313" key="2">
    <source>
        <dbReference type="Proteomes" id="UP000012073"/>
    </source>
</evidence>
<dbReference type="Gramene" id="CDF36822">
    <property type="protein sequence ID" value="CDF36822"/>
    <property type="gene ID" value="CHC_T00005266001"/>
</dbReference>
<protein>
    <submittedName>
        <fullName evidence="1">Uncharacterized protein</fullName>
    </submittedName>
</protein>
<name>R7QE83_CHOCR</name>
<dbReference type="Proteomes" id="UP000012073">
    <property type="component" value="Unassembled WGS sequence"/>
</dbReference>
<sequence length="103" mass="11749">MTVEKSRSSYQLATALHLYSCDRGIHQRELRPLASNPTDSLVQIAARVCTLLSPSTHQLPNQSQPTSVFFFCLQACTENQGQKDRYFQKPLHELDRFLSLEPL</sequence>
<gene>
    <name evidence="1" type="ORF">CHC_T00005266001</name>
</gene>
<evidence type="ECO:0000313" key="1">
    <source>
        <dbReference type="EMBL" id="CDF36822.1"/>
    </source>
</evidence>
<dbReference type="RefSeq" id="XP_005716641.1">
    <property type="nucleotide sequence ID" value="XM_005716584.1"/>
</dbReference>